<accession>A0A392QXT6</accession>
<dbReference type="Proteomes" id="UP000265520">
    <property type="component" value="Unassembled WGS sequence"/>
</dbReference>
<protein>
    <submittedName>
        <fullName evidence="1">Uncharacterized protein</fullName>
    </submittedName>
</protein>
<dbReference type="EMBL" id="LXQA010165138">
    <property type="protein sequence ID" value="MCI28346.1"/>
    <property type="molecule type" value="Genomic_DNA"/>
</dbReference>
<feature type="non-terminal residue" evidence="1">
    <location>
        <position position="1"/>
    </location>
</feature>
<evidence type="ECO:0000313" key="2">
    <source>
        <dbReference type="Proteomes" id="UP000265520"/>
    </source>
</evidence>
<name>A0A392QXT6_9FABA</name>
<sequence length="122" mass="14317">GVSKKLGNGRLTDFWNERWVGNQSLRACFPRLFSMSTQQYSKISEMGRMGVDGWRWDLTWRREFFAWEEPIFQEFLAVIDGFQQGDQQDSWRWISDPDEGFTAKSAYSRTFKSNCILLAIVA</sequence>
<evidence type="ECO:0000313" key="1">
    <source>
        <dbReference type="EMBL" id="MCI28346.1"/>
    </source>
</evidence>
<dbReference type="PANTHER" id="PTHR36617">
    <property type="entry name" value="PROTEIN, PUTATIVE-RELATED"/>
    <property type="match status" value="1"/>
</dbReference>
<keyword evidence="2" id="KW-1185">Reference proteome</keyword>
<organism evidence="1 2">
    <name type="scientific">Trifolium medium</name>
    <dbReference type="NCBI Taxonomy" id="97028"/>
    <lineage>
        <taxon>Eukaryota</taxon>
        <taxon>Viridiplantae</taxon>
        <taxon>Streptophyta</taxon>
        <taxon>Embryophyta</taxon>
        <taxon>Tracheophyta</taxon>
        <taxon>Spermatophyta</taxon>
        <taxon>Magnoliopsida</taxon>
        <taxon>eudicotyledons</taxon>
        <taxon>Gunneridae</taxon>
        <taxon>Pentapetalae</taxon>
        <taxon>rosids</taxon>
        <taxon>fabids</taxon>
        <taxon>Fabales</taxon>
        <taxon>Fabaceae</taxon>
        <taxon>Papilionoideae</taxon>
        <taxon>50 kb inversion clade</taxon>
        <taxon>NPAAA clade</taxon>
        <taxon>Hologalegina</taxon>
        <taxon>IRL clade</taxon>
        <taxon>Trifolieae</taxon>
        <taxon>Trifolium</taxon>
    </lineage>
</organism>
<comment type="caution">
    <text evidence="1">The sequence shown here is derived from an EMBL/GenBank/DDBJ whole genome shotgun (WGS) entry which is preliminary data.</text>
</comment>
<reference evidence="1 2" key="1">
    <citation type="journal article" date="2018" name="Front. Plant Sci.">
        <title>Red Clover (Trifolium pratense) and Zigzag Clover (T. medium) - A Picture of Genomic Similarities and Differences.</title>
        <authorList>
            <person name="Dluhosova J."/>
            <person name="Istvanek J."/>
            <person name="Nedelnik J."/>
            <person name="Repkova J."/>
        </authorList>
    </citation>
    <scope>NUCLEOTIDE SEQUENCE [LARGE SCALE GENOMIC DNA]</scope>
    <source>
        <strain evidence="2">cv. 10/8</strain>
        <tissue evidence="1">Leaf</tissue>
    </source>
</reference>
<dbReference type="PANTHER" id="PTHR36617:SF16">
    <property type="entry name" value="OS04G0516500 PROTEIN"/>
    <property type="match status" value="1"/>
</dbReference>
<proteinExistence type="predicted"/>
<dbReference type="AlphaFoldDB" id="A0A392QXT6"/>